<evidence type="ECO:0000256" key="11">
    <source>
        <dbReference type="ARBA" id="ARBA00048679"/>
    </source>
</evidence>
<evidence type="ECO:0000256" key="12">
    <source>
        <dbReference type="PROSITE-ProRule" id="PRU10141"/>
    </source>
</evidence>
<dbReference type="SMART" id="SM00220">
    <property type="entry name" value="S_TKc"/>
    <property type="match status" value="1"/>
</dbReference>
<dbReference type="InterPro" id="IPR008271">
    <property type="entry name" value="Ser/Thr_kinase_AS"/>
</dbReference>
<feature type="compositionally biased region" description="Polar residues" evidence="13">
    <location>
        <begin position="190"/>
        <end position="212"/>
    </location>
</feature>
<feature type="compositionally biased region" description="Basic and acidic residues" evidence="13">
    <location>
        <begin position="1040"/>
        <end position="1050"/>
    </location>
</feature>
<evidence type="ECO:0000256" key="4">
    <source>
        <dbReference type="ARBA" id="ARBA00022679"/>
    </source>
</evidence>
<feature type="compositionally biased region" description="Low complexity" evidence="13">
    <location>
        <begin position="1096"/>
        <end position="1105"/>
    </location>
</feature>
<comment type="catalytic activity">
    <reaction evidence="10">
        <text>L-threonyl-[protein] + ATP = O-phospho-L-threonyl-[protein] + ADP + H(+)</text>
        <dbReference type="Rhea" id="RHEA:46608"/>
        <dbReference type="Rhea" id="RHEA-COMP:11060"/>
        <dbReference type="Rhea" id="RHEA-COMP:11605"/>
        <dbReference type="ChEBI" id="CHEBI:15378"/>
        <dbReference type="ChEBI" id="CHEBI:30013"/>
        <dbReference type="ChEBI" id="CHEBI:30616"/>
        <dbReference type="ChEBI" id="CHEBI:61977"/>
        <dbReference type="ChEBI" id="CHEBI:456216"/>
        <dbReference type="EC" id="2.7.11.1"/>
    </reaction>
</comment>
<evidence type="ECO:0000256" key="10">
    <source>
        <dbReference type="ARBA" id="ARBA00047899"/>
    </source>
</evidence>
<reference evidence="15" key="1">
    <citation type="submission" date="2021-03" db="EMBL/GenBank/DDBJ databases">
        <authorList>
            <person name="Tagirdzhanova G."/>
        </authorList>
    </citation>
    <scope>NUCLEOTIDE SEQUENCE</scope>
</reference>
<feature type="region of interest" description="Disordered" evidence="13">
    <location>
        <begin position="186"/>
        <end position="222"/>
    </location>
</feature>
<keyword evidence="3" id="KW-0723">Serine/threonine-protein kinase</keyword>
<dbReference type="Proteomes" id="UP000664534">
    <property type="component" value="Unassembled WGS sequence"/>
</dbReference>
<keyword evidence="4" id="KW-0808">Transferase</keyword>
<feature type="region of interest" description="Disordered" evidence="13">
    <location>
        <begin position="536"/>
        <end position="645"/>
    </location>
</feature>
<evidence type="ECO:0000256" key="8">
    <source>
        <dbReference type="ARBA" id="ARBA00023006"/>
    </source>
</evidence>
<evidence type="ECO:0000313" key="16">
    <source>
        <dbReference type="Proteomes" id="UP000664534"/>
    </source>
</evidence>
<evidence type="ECO:0000313" key="15">
    <source>
        <dbReference type="EMBL" id="CAF9940696.1"/>
    </source>
</evidence>
<feature type="compositionally biased region" description="Polar residues" evidence="13">
    <location>
        <begin position="1052"/>
        <end position="1068"/>
    </location>
</feature>
<evidence type="ECO:0000259" key="14">
    <source>
        <dbReference type="PROSITE" id="PS50011"/>
    </source>
</evidence>
<dbReference type="GO" id="GO:0004674">
    <property type="term" value="F:protein serine/threonine kinase activity"/>
    <property type="evidence" value="ECO:0007669"/>
    <property type="project" value="UniProtKB-KW"/>
</dbReference>
<dbReference type="GO" id="GO:0005829">
    <property type="term" value="C:cytosol"/>
    <property type="evidence" value="ECO:0007669"/>
    <property type="project" value="TreeGrafter"/>
</dbReference>
<name>A0A8H3PGC7_9LECA</name>
<evidence type="ECO:0000256" key="13">
    <source>
        <dbReference type="SAM" id="MobiDB-lite"/>
    </source>
</evidence>
<dbReference type="SUPFAM" id="SSF56112">
    <property type="entry name" value="Protein kinase-like (PK-like)"/>
    <property type="match status" value="1"/>
</dbReference>
<dbReference type="PANTHER" id="PTHR24348">
    <property type="entry name" value="SERINE/THREONINE-PROTEIN KINASE UNC-51-RELATED"/>
    <property type="match status" value="1"/>
</dbReference>
<feature type="binding site" evidence="12">
    <location>
        <position position="256"/>
    </location>
    <ligand>
        <name>ATP</name>
        <dbReference type="ChEBI" id="CHEBI:30616"/>
    </ligand>
</feature>
<dbReference type="InterPro" id="IPR011009">
    <property type="entry name" value="Kinase-like_dom_sf"/>
</dbReference>
<evidence type="ECO:0000256" key="9">
    <source>
        <dbReference type="ARBA" id="ARBA00030237"/>
    </source>
</evidence>
<keyword evidence="8" id="KW-0072">Autophagy</keyword>
<evidence type="ECO:0000256" key="7">
    <source>
        <dbReference type="ARBA" id="ARBA00022840"/>
    </source>
</evidence>
<dbReference type="EC" id="2.7.11.1" evidence="2"/>
<feature type="compositionally biased region" description="Basic residues" evidence="13">
    <location>
        <begin position="669"/>
        <end position="682"/>
    </location>
</feature>
<keyword evidence="16" id="KW-1185">Reference proteome</keyword>
<dbReference type="GO" id="GO:0005524">
    <property type="term" value="F:ATP binding"/>
    <property type="evidence" value="ECO:0007669"/>
    <property type="project" value="UniProtKB-UniRule"/>
</dbReference>
<dbReference type="PROSITE" id="PS00108">
    <property type="entry name" value="PROTEIN_KINASE_ST"/>
    <property type="match status" value="1"/>
</dbReference>
<proteinExistence type="predicted"/>
<organism evidence="15 16">
    <name type="scientific">Imshaugia aleurites</name>
    <dbReference type="NCBI Taxonomy" id="172621"/>
    <lineage>
        <taxon>Eukaryota</taxon>
        <taxon>Fungi</taxon>
        <taxon>Dikarya</taxon>
        <taxon>Ascomycota</taxon>
        <taxon>Pezizomycotina</taxon>
        <taxon>Lecanoromycetes</taxon>
        <taxon>OSLEUM clade</taxon>
        <taxon>Lecanoromycetidae</taxon>
        <taxon>Lecanorales</taxon>
        <taxon>Lecanorineae</taxon>
        <taxon>Parmeliaceae</taxon>
        <taxon>Imshaugia</taxon>
    </lineage>
</organism>
<keyword evidence="7 12" id="KW-0067">ATP-binding</keyword>
<dbReference type="Gene3D" id="1.10.510.10">
    <property type="entry name" value="Transferase(Phosphotransferase) domain 1"/>
    <property type="match status" value="1"/>
</dbReference>
<feature type="region of interest" description="Disordered" evidence="13">
    <location>
        <begin position="23"/>
        <end position="53"/>
    </location>
</feature>
<feature type="compositionally biased region" description="Polar residues" evidence="13">
    <location>
        <begin position="536"/>
        <end position="561"/>
    </location>
</feature>
<evidence type="ECO:0000256" key="2">
    <source>
        <dbReference type="ARBA" id="ARBA00012513"/>
    </source>
</evidence>
<accession>A0A8H3PGC7</accession>
<gene>
    <name evidence="15" type="ORF">IMSHALPRED_002127</name>
</gene>
<comment type="catalytic activity">
    <reaction evidence="11">
        <text>L-seryl-[protein] + ATP = O-phospho-L-seryl-[protein] + ADP + H(+)</text>
        <dbReference type="Rhea" id="RHEA:17989"/>
        <dbReference type="Rhea" id="RHEA-COMP:9863"/>
        <dbReference type="Rhea" id="RHEA-COMP:11604"/>
        <dbReference type="ChEBI" id="CHEBI:15378"/>
        <dbReference type="ChEBI" id="CHEBI:29999"/>
        <dbReference type="ChEBI" id="CHEBI:30616"/>
        <dbReference type="ChEBI" id="CHEBI:83421"/>
        <dbReference type="ChEBI" id="CHEBI:456216"/>
        <dbReference type="EC" id="2.7.11.1"/>
    </reaction>
</comment>
<dbReference type="EMBL" id="CAJPDT010000135">
    <property type="protein sequence ID" value="CAF9940696.1"/>
    <property type="molecule type" value="Genomic_DNA"/>
</dbReference>
<dbReference type="GO" id="GO:0000045">
    <property type="term" value="P:autophagosome assembly"/>
    <property type="evidence" value="ECO:0007669"/>
    <property type="project" value="TreeGrafter"/>
</dbReference>
<comment type="subcellular location">
    <subcellularLocation>
        <location evidence="1">Preautophagosomal structure membrane</location>
        <topology evidence="1">Peripheral membrane protein</topology>
    </subcellularLocation>
</comment>
<feature type="region of interest" description="Disordered" evidence="13">
    <location>
        <begin position="1032"/>
        <end position="1148"/>
    </location>
</feature>
<dbReference type="SUPFAM" id="SSF54616">
    <property type="entry name" value="DNA-binding domain of Mlu1-box binding protein MBP1"/>
    <property type="match status" value="1"/>
</dbReference>
<dbReference type="GO" id="GO:0034045">
    <property type="term" value="C:phagophore assembly site membrane"/>
    <property type="evidence" value="ECO:0007669"/>
    <property type="project" value="UniProtKB-SubCell"/>
</dbReference>
<evidence type="ECO:0000256" key="5">
    <source>
        <dbReference type="ARBA" id="ARBA00022741"/>
    </source>
</evidence>
<dbReference type="OrthoDB" id="10252171at2759"/>
<feature type="compositionally biased region" description="Acidic residues" evidence="13">
    <location>
        <begin position="1085"/>
        <end position="1095"/>
    </location>
</feature>
<dbReference type="PROSITE" id="PS00107">
    <property type="entry name" value="PROTEIN_KINASE_ATP"/>
    <property type="match status" value="1"/>
</dbReference>
<sequence length="1200" mass="134975">MDVNDPRLIVTLEAVSPTAERAWNRPQNQDRCLPASESVADISSRESTPAVGQPKSQIQLTFDDKPKNLEKGFVFGSDPQICDVFLGERGAGFSGRQFCITFNERGEVIFKNTSRTKSFVDYNGEDPPGRNQFTWILFATYENIQITMGDLIFKVKWPENRDSCRAEYEAHRDAYFEERRNALPPLSQLDMESQQTTARITARHSPTQHSPTQEPPRQKLPEQKPIYLSKEELGRGGFGTVRKVVDVSTGDVYAGKEFYHGNWKKEVDILMSVSHEHIVKFVEFSEEQKPLLVMEYLPLGNLACQDFITEEETLQVLCQGLQGLEYLHSRSLAHRDIKPANILVESRMPFAIKLADFGLAKNDSSLKTFCGSNEYAAPEIWGRHHYTAMVDIWSLGVVVLQYGYGLPRPSQERKGKPWCRDIVQKAKEGEGEGDTLMDLISTKMLRMDYRHRGSASDCLVEVYRLGFHETPTVGIGRTTPTGNTAGQNDITRTKSVITQPLQNAGFYDIGGASETTEVAPSKRDLRDEIHFYNRASQRSLQHTQGATQIWNPQSGDISKPTLSKRQRQQTVQSPSDDTRGRGQSKRSRASVSFEAGEDPSKPSNPRNDEQGSEKNKRSISTNRKGHNPAAQPRQIPELDPSKGPLATDVASLTQAVEPIPRVPRITRPVTRKSTQKRTRSSLRRASAPAAEVSPREVETPSSKRNIHDNVRTILVGNLDGGNLDGENEGKAKVTEFDGRHVQIKIEDKIVLMRKEDCLLNASQILTLTNKNPSDIEHLLQLMEQSIKVEVLPPLAGITSSCSWVSFELGQILCKHFGLEQKLQPLVDYGLEIQRNDYSEPMEHVNSVPKQQISGFFVTNTLTQPVLVRKSDFRIRVSDILQASGQPQTEIFEIRREFRYKGSYVDFWIGLELCRRYGLSDLEKGLRSWKPVQEPAKEPELSEFIEITDFPVPVMVRRSDFRINATHIAKLAGRSRRTLGDLRKWLGSEKYTIMRGSKKHQGTYVDFDIGIEQCREFRLPELEERLHSLRRTSEGPVLEAESSHVEPRLPESDTVSTRNESTQSRSIWNRDQPPTLPAGSISDGPIEAEDSDEMDSGSDIAGSGDSVTSRESCPIARNPQPVSSIRCAKDTASSRRSGRDTKHSLLQLADPISPSAKSVQYEVWDSRPQFSELTKVEPELRPSSWTTASHYGSLGDLFVPM</sequence>
<evidence type="ECO:0000256" key="6">
    <source>
        <dbReference type="ARBA" id="ARBA00022777"/>
    </source>
</evidence>
<dbReference type="InterPro" id="IPR036887">
    <property type="entry name" value="HTH_APSES_sf"/>
</dbReference>
<dbReference type="InterPro" id="IPR000719">
    <property type="entry name" value="Prot_kinase_dom"/>
</dbReference>
<feature type="compositionally biased region" description="Basic and acidic residues" evidence="13">
    <location>
        <begin position="1126"/>
        <end position="1142"/>
    </location>
</feature>
<dbReference type="Pfam" id="PF00069">
    <property type="entry name" value="Pkinase"/>
    <property type="match status" value="1"/>
</dbReference>
<keyword evidence="5 12" id="KW-0547">Nucleotide-binding</keyword>
<dbReference type="InterPro" id="IPR017441">
    <property type="entry name" value="Protein_kinase_ATP_BS"/>
</dbReference>
<dbReference type="PANTHER" id="PTHR24348:SF22">
    <property type="entry name" value="NON-SPECIFIC SERINE_THREONINE PROTEIN KINASE"/>
    <property type="match status" value="1"/>
</dbReference>
<dbReference type="InterPro" id="IPR045269">
    <property type="entry name" value="Atg1-like"/>
</dbReference>
<protein>
    <recommendedName>
        <fullName evidence="2">non-specific serine/threonine protein kinase</fullName>
        <ecNumber evidence="2">2.7.11.1</ecNumber>
    </recommendedName>
    <alternativeName>
        <fullName evidence="9">Autophagy-related protein 1</fullName>
    </alternativeName>
</protein>
<dbReference type="AlphaFoldDB" id="A0A8H3PGC7"/>
<feature type="compositionally biased region" description="Basic and acidic residues" evidence="13">
    <location>
        <begin position="606"/>
        <end position="616"/>
    </location>
</feature>
<dbReference type="GO" id="GO:0010506">
    <property type="term" value="P:regulation of autophagy"/>
    <property type="evidence" value="ECO:0007669"/>
    <property type="project" value="InterPro"/>
</dbReference>
<dbReference type="GO" id="GO:0003677">
    <property type="term" value="F:DNA binding"/>
    <property type="evidence" value="ECO:0007669"/>
    <property type="project" value="InterPro"/>
</dbReference>
<feature type="domain" description="Protein kinase" evidence="14">
    <location>
        <begin position="227"/>
        <end position="464"/>
    </location>
</feature>
<dbReference type="Gene3D" id="3.10.260.10">
    <property type="entry name" value="Transcription regulator HTH, APSES-type DNA-binding domain"/>
    <property type="match status" value="2"/>
</dbReference>
<dbReference type="PROSITE" id="PS50011">
    <property type="entry name" value="PROTEIN_KINASE_DOM"/>
    <property type="match status" value="1"/>
</dbReference>
<evidence type="ECO:0000256" key="1">
    <source>
        <dbReference type="ARBA" id="ARBA00004623"/>
    </source>
</evidence>
<dbReference type="GO" id="GO:0005776">
    <property type="term" value="C:autophagosome"/>
    <property type="evidence" value="ECO:0007669"/>
    <property type="project" value="TreeGrafter"/>
</dbReference>
<comment type="caution">
    <text evidence="15">The sequence shown here is derived from an EMBL/GenBank/DDBJ whole genome shotgun (WGS) entry which is preliminary data.</text>
</comment>
<feature type="region of interest" description="Disordered" evidence="13">
    <location>
        <begin position="661"/>
        <end position="702"/>
    </location>
</feature>
<keyword evidence="6" id="KW-0418">Kinase</keyword>
<evidence type="ECO:0000256" key="3">
    <source>
        <dbReference type="ARBA" id="ARBA00022527"/>
    </source>
</evidence>